<feature type="domain" description="DUF397" evidence="1">
    <location>
        <begin position="33"/>
        <end position="55"/>
    </location>
</feature>
<dbReference type="AlphaFoldDB" id="A0A3M8TU74"/>
<accession>A0A3M8TU74</accession>
<evidence type="ECO:0000313" key="3">
    <source>
        <dbReference type="Proteomes" id="UP000275401"/>
    </source>
</evidence>
<comment type="caution">
    <text evidence="2">The sequence shown here is derived from an EMBL/GenBank/DDBJ whole genome shotgun (WGS) entry which is preliminary data.</text>
</comment>
<reference evidence="2 3" key="1">
    <citation type="submission" date="2018-11" db="EMBL/GenBank/DDBJ databases">
        <title>The Potential of Streptomyces as Biocontrol Agents against the Tomato grey mould, Botrytis cinerea (Gray mold) Frontiers in Microbiology.</title>
        <authorList>
            <person name="Li D."/>
        </authorList>
    </citation>
    <scope>NUCLEOTIDE SEQUENCE [LARGE SCALE GENOMIC DNA]</scope>
    <source>
        <strain evidence="2 3">NEAU-LD23</strain>
    </source>
</reference>
<evidence type="ECO:0000313" key="2">
    <source>
        <dbReference type="EMBL" id="RNF94362.1"/>
    </source>
</evidence>
<gene>
    <name evidence="2" type="ORF">EEJ42_38530</name>
</gene>
<sequence>MGNDPVSIAVRWRKSSYSADQGECVECAPLSGATWRKSSHSSDIGNCVEAAPLDGAAWRKSSYSGDIGGSQCVEVAGIPGRVAVRDSKNPDGPVLLLSPTAFGDFVTAAANGTL</sequence>
<protein>
    <submittedName>
        <fullName evidence="2">DUF397 domain-containing protein</fullName>
    </submittedName>
</protein>
<dbReference type="EMBL" id="RIBZ01000757">
    <property type="protein sequence ID" value="RNF94362.1"/>
    <property type="molecule type" value="Genomic_DNA"/>
</dbReference>
<proteinExistence type="predicted"/>
<feature type="domain" description="DUF397" evidence="1">
    <location>
        <begin position="11"/>
        <end position="32"/>
    </location>
</feature>
<dbReference type="Proteomes" id="UP000275401">
    <property type="component" value="Unassembled WGS sequence"/>
</dbReference>
<feature type="domain" description="DUF397" evidence="1">
    <location>
        <begin position="56"/>
        <end position="109"/>
    </location>
</feature>
<keyword evidence="3" id="KW-1185">Reference proteome</keyword>
<organism evidence="2 3">
    <name type="scientific">Streptomyces botrytidirepellens</name>
    <dbReference type="NCBI Taxonomy" id="2486417"/>
    <lineage>
        <taxon>Bacteria</taxon>
        <taxon>Bacillati</taxon>
        <taxon>Actinomycetota</taxon>
        <taxon>Actinomycetes</taxon>
        <taxon>Kitasatosporales</taxon>
        <taxon>Streptomycetaceae</taxon>
        <taxon>Streptomyces</taxon>
    </lineage>
</organism>
<dbReference type="InterPro" id="IPR007278">
    <property type="entry name" value="DUF397"/>
</dbReference>
<evidence type="ECO:0000259" key="1">
    <source>
        <dbReference type="Pfam" id="PF04149"/>
    </source>
</evidence>
<dbReference type="Pfam" id="PF04149">
    <property type="entry name" value="DUF397"/>
    <property type="match status" value="3"/>
</dbReference>
<name>A0A3M8TU74_9ACTN</name>
<dbReference type="RefSeq" id="WP_123106811.1">
    <property type="nucleotide sequence ID" value="NZ_RIBZ01000757.1"/>
</dbReference>